<feature type="non-terminal residue" evidence="2">
    <location>
        <position position="1"/>
    </location>
</feature>
<feature type="region of interest" description="Disordered" evidence="1">
    <location>
        <begin position="1"/>
        <end position="103"/>
    </location>
</feature>
<gene>
    <name evidence="2" type="ORF">MNOR_LOCUS42126</name>
</gene>
<proteinExistence type="predicted"/>
<dbReference type="Proteomes" id="UP001497623">
    <property type="component" value="Unassembled WGS sequence"/>
</dbReference>
<organism evidence="2 3">
    <name type="scientific">Meganyctiphanes norvegica</name>
    <name type="common">Northern krill</name>
    <name type="synonym">Thysanopoda norvegica</name>
    <dbReference type="NCBI Taxonomy" id="48144"/>
    <lineage>
        <taxon>Eukaryota</taxon>
        <taxon>Metazoa</taxon>
        <taxon>Ecdysozoa</taxon>
        <taxon>Arthropoda</taxon>
        <taxon>Crustacea</taxon>
        <taxon>Multicrustacea</taxon>
        <taxon>Malacostraca</taxon>
        <taxon>Eumalacostraca</taxon>
        <taxon>Eucarida</taxon>
        <taxon>Euphausiacea</taxon>
        <taxon>Euphausiidae</taxon>
        <taxon>Meganyctiphanes</taxon>
    </lineage>
</organism>
<name>A0AAV2SVT8_MEGNR</name>
<accession>A0AAV2SVT8</accession>
<dbReference type="AlphaFoldDB" id="A0AAV2SVT8"/>
<reference evidence="2 3" key="1">
    <citation type="submission" date="2024-05" db="EMBL/GenBank/DDBJ databases">
        <authorList>
            <person name="Wallberg A."/>
        </authorList>
    </citation>
    <scope>NUCLEOTIDE SEQUENCE [LARGE SCALE GENOMIC DNA]</scope>
</reference>
<feature type="compositionally biased region" description="Basic and acidic residues" evidence="1">
    <location>
        <begin position="1"/>
        <end position="12"/>
    </location>
</feature>
<evidence type="ECO:0000313" key="2">
    <source>
        <dbReference type="EMBL" id="CAL4258627.1"/>
    </source>
</evidence>
<feature type="compositionally biased region" description="Low complexity" evidence="1">
    <location>
        <begin position="35"/>
        <end position="49"/>
    </location>
</feature>
<keyword evidence="3" id="KW-1185">Reference proteome</keyword>
<comment type="caution">
    <text evidence="2">The sequence shown here is derived from an EMBL/GenBank/DDBJ whole genome shotgun (WGS) entry which is preliminary data.</text>
</comment>
<dbReference type="EMBL" id="CAXKWB010200531">
    <property type="protein sequence ID" value="CAL4258627.1"/>
    <property type="molecule type" value="Genomic_DNA"/>
</dbReference>
<protein>
    <submittedName>
        <fullName evidence="2">Uncharacterized protein</fullName>
    </submittedName>
</protein>
<evidence type="ECO:0000313" key="3">
    <source>
        <dbReference type="Proteomes" id="UP001497623"/>
    </source>
</evidence>
<evidence type="ECO:0000256" key="1">
    <source>
        <dbReference type="SAM" id="MobiDB-lite"/>
    </source>
</evidence>
<sequence length="145" mass="15453">RDPACLRTRGPELDTGANSGLANDKHRYGLRELNGSSEAAHGPEGAGHATVRVPRREPGARATSRRPGSTPSKIGDREPEAGTLYPPGFETAGGPDGCWTDPREGAPTVFGPWVQCAFNLSMFSVSCNSHYDTQFAAVFIDPRAE</sequence>